<keyword evidence="6" id="KW-1133">Transmembrane helix</keyword>
<dbReference type="SUPFAM" id="SSF57424">
    <property type="entry name" value="LDL receptor-like module"/>
    <property type="match status" value="1"/>
</dbReference>
<feature type="binding site" evidence="4">
    <location>
        <position position="425"/>
    </location>
    <ligand>
        <name>ATP</name>
        <dbReference type="ChEBI" id="CHEBI:30616"/>
    </ligand>
</feature>
<evidence type="ECO:0000313" key="9">
    <source>
        <dbReference type="Proteomes" id="UP000318571"/>
    </source>
</evidence>
<dbReference type="GO" id="GO:0005886">
    <property type="term" value="C:plasma membrane"/>
    <property type="evidence" value="ECO:0007669"/>
    <property type="project" value="TreeGrafter"/>
</dbReference>
<feature type="region of interest" description="Disordered" evidence="5">
    <location>
        <begin position="719"/>
        <end position="754"/>
    </location>
</feature>
<keyword evidence="9" id="KW-1185">Reference proteome</keyword>
<dbReference type="InterPro" id="IPR011009">
    <property type="entry name" value="Kinase-like_dom_sf"/>
</dbReference>
<dbReference type="Pfam" id="PF00057">
    <property type="entry name" value="Ldl_recept_a"/>
    <property type="match status" value="1"/>
</dbReference>
<dbReference type="PROSITE" id="PS50068">
    <property type="entry name" value="LDLRA_2"/>
    <property type="match status" value="1"/>
</dbReference>
<feature type="compositionally biased region" description="Low complexity" evidence="5">
    <location>
        <begin position="731"/>
        <end position="742"/>
    </location>
</feature>
<dbReference type="InterPro" id="IPR002172">
    <property type="entry name" value="LDrepeatLR_classA_rpt"/>
</dbReference>
<comment type="caution">
    <text evidence="8">The sequence shown here is derived from an EMBL/GenBank/DDBJ whole genome shotgun (WGS) entry which is preliminary data.</text>
</comment>
<dbReference type="CDD" id="cd00112">
    <property type="entry name" value="LDLa"/>
    <property type="match status" value="1"/>
</dbReference>
<evidence type="ECO:0000256" key="1">
    <source>
        <dbReference type="ARBA" id="ARBA00004167"/>
    </source>
</evidence>
<dbReference type="PANTHER" id="PTHR24416:SF617">
    <property type="entry name" value="RET ONCOGENE, ISOFORM A"/>
    <property type="match status" value="1"/>
</dbReference>
<dbReference type="InterPro" id="IPR000719">
    <property type="entry name" value="Prot_kinase_dom"/>
</dbReference>
<evidence type="ECO:0000256" key="4">
    <source>
        <dbReference type="PROSITE-ProRule" id="PRU10141"/>
    </source>
</evidence>
<comment type="subcellular location">
    <subcellularLocation>
        <location evidence="1">Membrane</location>
        <topology evidence="1">Single-pass membrane protein</topology>
    </subcellularLocation>
</comment>
<evidence type="ECO:0000259" key="7">
    <source>
        <dbReference type="PROSITE" id="PS50011"/>
    </source>
</evidence>
<dbReference type="InterPro" id="IPR023415">
    <property type="entry name" value="LDLR_class-A_CS"/>
</dbReference>
<dbReference type="InterPro" id="IPR036055">
    <property type="entry name" value="LDL_receptor-like_sf"/>
</dbReference>
<comment type="caution">
    <text evidence="3">Lacks conserved residue(s) required for the propagation of feature annotation.</text>
</comment>
<dbReference type="PANTHER" id="PTHR24416">
    <property type="entry name" value="TYROSINE-PROTEIN KINASE RECEPTOR"/>
    <property type="match status" value="1"/>
</dbReference>
<dbReference type="EMBL" id="VCGU01000005">
    <property type="protein sequence ID" value="TRY74594.1"/>
    <property type="molecule type" value="Genomic_DNA"/>
</dbReference>
<protein>
    <recommendedName>
        <fullName evidence="7">Protein kinase domain-containing protein</fullName>
    </recommendedName>
</protein>
<proteinExistence type="predicted"/>
<feature type="domain" description="Protein kinase" evidence="7">
    <location>
        <begin position="397"/>
        <end position="716"/>
    </location>
</feature>
<dbReference type="GO" id="GO:0005524">
    <property type="term" value="F:ATP binding"/>
    <property type="evidence" value="ECO:0007669"/>
    <property type="project" value="UniProtKB-UniRule"/>
</dbReference>
<organism evidence="8 9">
    <name type="scientific">Tigriopus californicus</name>
    <name type="common">Marine copepod</name>
    <dbReference type="NCBI Taxonomy" id="6832"/>
    <lineage>
        <taxon>Eukaryota</taxon>
        <taxon>Metazoa</taxon>
        <taxon>Ecdysozoa</taxon>
        <taxon>Arthropoda</taxon>
        <taxon>Crustacea</taxon>
        <taxon>Multicrustacea</taxon>
        <taxon>Hexanauplia</taxon>
        <taxon>Copepoda</taxon>
        <taxon>Harpacticoida</taxon>
        <taxon>Harpacticidae</taxon>
        <taxon>Tigriopus</taxon>
    </lineage>
</organism>
<dbReference type="GO" id="GO:0007169">
    <property type="term" value="P:cell surface receptor protein tyrosine kinase signaling pathway"/>
    <property type="evidence" value="ECO:0007669"/>
    <property type="project" value="TreeGrafter"/>
</dbReference>
<sequence length="844" mass="94862">MEGKSTSNHKCFQWDRNQFQKGLMVIAILVVFVRGSSSATLKKEETQPLILNPCPSEPGWFQCTNSSTCISPSQQCDGQRDCIEDGADETKELCANRFCETGVRCERDDICIRVPHRHVCNEHRSLCPDGSDVRHCMHKIYTGCLIWDRQRGLSLSSCTECFCQMKTNETTPSGGAKDTNLKEGVFVYKSISPSHRGSHVRALVCLARTSPQICDGVPDCIQGLDESPDICGGNSLRPHMNGELHSREGKNIQILSSSSSLAAQASPVPNSPPRNESHPSLTTAILSPFKRNIWYFLLAFMFMGSLLIYIIVGITVRACRGRGGQREKTSFNKRATKNVRPQDDDTLISETASSVMGVLEHSVPLDDQESVFDNKDETTSSDTIGRPANPNWTWNGARLIREIGRGFYGQVYLAEELSGRLVAVKTVEKQRHPIFVDGVFRNEIETLQKLGRHLNLIKLVGFNHSKEILVFEYCQNGSLKSFVRQNKNYFMDELDPLTRELPEVLQLSRTPSVGENLPMSDFLISLHTKLEPDSACMAQENRHLFNTRRLFRWTRQIAKAMDYLSQKRIAHGDLALRNILLTYSDIVKLSDFGLARDLRQPFWIQTDMGKKPQPLAWMSPERLADPNMVSVSGDVWSFGVVLWELFTLGSDPNEDPIYRDTEPHEVLPKLRAGLQLPVAHFIPDSWDQLARQCCSFDQDQRPDFSSILSNVSQAMVRRRRSATCPPPPPLTTSSYSTNSLPLRPRNDSGFGSRSARPYSVCSTVSTRLDSLTSTEPNSIGSYGYVPMTSIYNPDQSRASSKARNKTPAEMQLDNDQSSSTICYWKGYKIIRANPSASKREEYNL</sequence>
<feature type="region of interest" description="Disordered" evidence="5">
    <location>
        <begin position="793"/>
        <end position="812"/>
    </location>
</feature>
<dbReference type="SMART" id="SM00192">
    <property type="entry name" value="LDLa"/>
    <property type="match status" value="2"/>
</dbReference>
<dbReference type="InterPro" id="IPR050122">
    <property type="entry name" value="RTK"/>
</dbReference>
<dbReference type="SUPFAM" id="SSF56112">
    <property type="entry name" value="Protein kinase-like (PK-like)"/>
    <property type="match status" value="1"/>
</dbReference>
<dbReference type="Gene3D" id="1.10.510.10">
    <property type="entry name" value="Transferase(Phosphotransferase) domain 1"/>
    <property type="match status" value="2"/>
</dbReference>
<dbReference type="OrthoDB" id="4062651at2759"/>
<dbReference type="Pfam" id="PF07714">
    <property type="entry name" value="PK_Tyr_Ser-Thr"/>
    <property type="match status" value="1"/>
</dbReference>
<evidence type="ECO:0000313" key="8">
    <source>
        <dbReference type="EMBL" id="TRY74594.1"/>
    </source>
</evidence>
<dbReference type="PROSITE" id="PS50011">
    <property type="entry name" value="PROTEIN_KINASE_DOM"/>
    <property type="match status" value="1"/>
</dbReference>
<dbReference type="InterPro" id="IPR001245">
    <property type="entry name" value="Ser-Thr/Tyr_kinase_cat_dom"/>
</dbReference>
<feature type="transmembrane region" description="Helical" evidence="6">
    <location>
        <begin position="293"/>
        <end position="316"/>
    </location>
</feature>
<keyword evidence="6" id="KW-0812">Transmembrane</keyword>
<gene>
    <name evidence="8" type="ORF">TCAL_00598</name>
</gene>
<dbReference type="STRING" id="6832.A0A553PA96"/>
<dbReference type="GO" id="GO:0004714">
    <property type="term" value="F:transmembrane receptor protein tyrosine kinase activity"/>
    <property type="evidence" value="ECO:0007669"/>
    <property type="project" value="TreeGrafter"/>
</dbReference>
<dbReference type="GO" id="GO:0043235">
    <property type="term" value="C:receptor complex"/>
    <property type="evidence" value="ECO:0007669"/>
    <property type="project" value="TreeGrafter"/>
</dbReference>
<keyword evidence="4" id="KW-0547">Nucleotide-binding</keyword>
<accession>A0A553PA96</accession>
<dbReference type="InterPro" id="IPR017441">
    <property type="entry name" value="Protein_kinase_ATP_BS"/>
</dbReference>
<keyword evidence="6" id="KW-0472">Membrane</keyword>
<dbReference type="OMA" id="SSTICYW"/>
<keyword evidence="2" id="KW-1015">Disulfide bond</keyword>
<reference evidence="8 9" key="1">
    <citation type="journal article" date="2018" name="Nat. Ecol. Evol.">
        <title>Genomic signatures of mitonuclear coevolution across populations of Tigriopus californicus.</title>
        <authorList>
            <person name="Barreto F.S."/>
            <person name="Watson E.T."/>
            <person name="Lima T.G."/>
            <person name="Willett C.S."/>
            <person name="Edmands S."/>
            <person name="Li W."/>
            <person name="Burton R.S."/>
        </authorList>
    </citation>
    <scope>NUCLEOTIDE SEQUENCE [LARGE SCALE GENOMIC DNA]</scope>
    <source>
        <strain evidence="8 9">San Diego</strain>
    </source>
</reference>
<evidence type="ECO:0000256" key="2">
    <source>
        <dbReference type="ARBA" id="ARBA00023157"/>
    </source>
</evidence>
<dbReference type="PROSITE" id="PS00107">
    <property type="entry name" value="PROTEIN_KINASE_ATP"/>
    <property type="match status" value="1"/>
</dbReference>
<name>A0A553PA96_TIGCA</name>
<dbReference type="PROSITE" id="PS01209">
    <property type="entry name" value="LDLRA_1"/>
    <property type="match status" value="1"/>
</dbReference>
<evidence type="ECO:0000256" key="6">
    <source>
        <dbReference type="SAM" id="Phobius"/>
    </source>
</evidence>
<dbReference type="AlphaFoldDB" id="A0A553PA96"/>
<keyword evidence="4" id="KW-0067">ATP-binding</keyword>
<evidence type="ECO:0000256" key="5">
    <source>
        <dbReference type="SAM" id="MobiDB-lite"/>
    </source>
</evidence>
<dbReference type="Gene3D" id="4.10.400.10">
    <property type="entry name" value="Low-density Lipoprotein Receptor"/>
    <property type="match status" value="1"/>
</dbReference>
<evidence type="ECO:0000256" key="3">
    <source>
        <dbReference type="PROSITE-ProRule" id="PRU00124"/>
    </source>
</evidence>
<dbReference type="Proteomes" id="UP000318571">
    <property type="component" value="Chromosome 2"/>
</dbReference>